<evidence type="ECO:0000256" key="1">
    <source>
        <dbReference type="PROSITE-ProRule" id="PRU00339"/>
    </source>
</evidence>
<keyword evidence="2" id="KW-0472">Membrane</keyword>
<dbReference type="InterPro" id="IPR044650">
    <property type="entry name" value="SRFR1-like"/>
</dbReference>
<accession>A0A5P6VU26</accession>
<dbReference type="GO" id="GO:0045892">
    <property type="term" value="P:negative regulation of DNA-templated transcription"/>
    <property type="evidence" value="ECO:0007669"/>
    <property type="project" value="InterPro"/>
</dbReference>
<organism evidence="3 4">
    <name type="scientific">Pseudobutyrivibrio xylanivorans</name>
    <dbReference type="NCBI Taxonomy" id="185007"/>
    <lineage>
        <taxon>Bacteria</taxon>
        <taxon>Bacillati</taxon>
        <taxon>Bacillota</taxon>
        <taxon>Clostridia</taxon>
        <taxon>Lachnospirales</taxon>
        <taxon>Lachnospiraceae</taxon>
        <taxon>Pseudobutyrivibrio</taxon>
    </lineage>
</organism>
<dbReference type="Gene3D" id="1.25.40.10">
    <property type="entry name" value="Tetratricopeptide repeat domain"/>
    <property type="match status" value="2"/>
</dbReference>
<evidence type="ECO:0000256" key="2">
    <source>
        <dbReference type="SAM" id="Phobius"/>
    </source>
</evidence>
<dbReference type="RefSeq" id="WP_151624937.1">
    <property type="nucleotide sequence ID" value="NZ_CP043028.1"/>
</dbReference>
<dbReference type="PANTHER" id="PTHR44749:SF1">
    <property type="entry name" value="TETRATRICOPEPTIDE-LIKE HELICAL DOMAIN-CONTAINING PROTEIN"/>
    <property type="match status" value="1"/>
</dbReference>
<dbReference type="KEGG" id="pxv:FXF36_13470"/>
<keyword evidence="2" id="KW-1133">Transmembrane helix</keyword>
<keyword evidence="1" id="KW-0802">TPR repeat</keyword>
<protein>
    <recommendedName>
        <fullName evidence="5">Tetratricopeptide repeat protein</fullName>
    </recommendedName>
</protein>
<evidence type="ECO:0008006" key="5">
    <source>
        <dbReference type="Google" id="ProtNLM"/>
    </source>
</evidence>
<dbReference type="InterPro" id="IPR011990">
    <property type="entry name" value="TPR-like_helical_dom_sf"/>
</dbReference>
<dbReference type="EMBL" id="CP043028">
    <property type="protein sequence ID" value="QFJ55818.1"/>
    <property type="molecule type" value="Genomic_DNA"/>
</dbReference>
<gene>
    <name evidence="3" type="ORF">FXF36_13470</name>
</gene>
<dbReference type="SMART" id="SM00028">
    <property type="entry name" value="TPR"/>
    <property type="match status" value="2"/>
</dbReference>
<sequence>MENTKWYHKTWIRVLAGLLVVLLVFTTVGYNILRLRAESFFEDLAGDDNYLKEKSKSYTDSFDPENIIFNMTLYSDLKKLLEAGEYEEAIDKTNSLIESETDEDRKAQLYQLLCELYYNNGDYEEAAKEADNCVKDLMLDLDDNALLFCYIAAISYMHIENYEKSIKYIDTILAVGEDPDLYYYRGINNMAAENYKDATTDFEKAMDLGKTDTDVYYDIGICQISDGEVEKGIENLRYVIDQNDKPELTTAASNIISVLSQGN</sequence>
<dbReference type="Proteomes" id="UP000327030">
    <property type="component" value="Chromosome 1"/>
</dbReference>
<reference evidence="4" key="1">
    <citation type="submission" date="2019-08" db="EMBL/GenBank/DDBJ databases">
        <title>Complete Genome Sequence of the Polysaccharide-Degrading Rumen Bacterium Pseudobutyrivibrio xylanivorans MA3014.</title>
        <authorList>
            <person name="Palevich N."/>
            <person name="Maclean P.H."/>
            <person name="Kelly W.J."/>
            <person name="Leahy S.C."/>
            <person name="Rakonjac J."/>
            <person name="Attwood G.T."/>
        </authorList>
    </citation>
    <scope>NUCLEOTIDE SEQUENCE [LARGE SCALE GENOMIC DNA]</scope>
    <source>
        <strain evidence="4">MA3014</strain>
    </source>
</reference>
<dbReference type="OrthoDB" id="305319at2"/>
<dbReference type="AlphaFoldDB" id="A0A5P6VU26"/>
<feature type="transmembrane region" description="Helical" evidence="2">
    <location>
        <begin position="12"/>
        <end position="33"/>
    </location>
</feature>
<feature type="repeat" description="TPR" evidence="1">
    <location>
        <begin position="179"/>
        <end position="212"/>
    </location>
</feature>
<name>A0A5P6VU26_PSEXY</name>
<evidence type="ECO:0000313" key="3">
    <source>
        <dbReference type="EMBL" id="QFJ55818.1"/>
    </source>
</evidence>
<keyword evidence="2" id="KW-0812">Transmembrane</keyword>
<dbReference type="PROSITE" id="PS50005">
    <property type="entry name" value="TPR"/>
    <property type="match status" value="1"/>
</dbReference>
<dbReference type="InterPro" id="IPR019734">
    <property type="entry name" value="TPR_rpt"/>
</dbReference>
<proteinExistence type="predicted"/>
<dbReference type="PANTHER" id="PTHR44749">
    <property type="entry name" value="SUPPRESSOR OF RPS4-RLD 1"/>
    <property type="match status" value="1"/>
</dbReference>
<dbReference type="SUPFAM" id="SSF48452">
    <property type="entry name" value="TPR-like"/>
    <property type="match status" value="1"/>
</dbReference>
<evidence type="ECO:0000313" key="4">
    <source>
        <dbReference type="Proteomes" id="UP000327030"/>
    </source>
</evidence>